<sequence length="157" mass="17081">AIISSGSLLQSLPAAALRSCRMRARWFIREQGTNTSSSSSPGIWTCRQSGRQVRRKWGEKKKLLSLTLRSILAKPRALDALSLASWNSSLSDRLVSITDRLTYLISSETVLSSALSQNSSPLLCRPASRKSPVDLSSIPAISLRARRDRGSLPSGAN</sequence>
<keyword evidence="2" id="KW-1185">Reference proteome</keyword>
<organism evidence="1 2">
    <name type="scientific">Oncorhynchus kisutch</name>
    <name type="common">Coho salmon</name>
    <name type="synonym">Salmo kisutch</name>
    <dbReference type="NCBI Taxonomy" id="8019"/>
    <lineage>
        <taxon>Eukaryota</taxon>
        <taxon>Metazoa</taxon>
        <taxon>Chordata</taxon>
        <taxon>Craniata</taxon>
        <taxon>Vertebrata</taxon>
        <taxon>Euteleostomi</taxon>
        <taxon>Actinopterygii</taxon>
        <taxon>Neopterygii</taxon>
        <taxon>Teleostei</taxon>
        <taxon>Protacanthopterygii</taxon>
        <taxon>Salmoniformes</taxon>
        <taxon>Salmonidae</taxon>
        <taxon>Salmoninae</taxon>
        <taxon>Oncorhynchus</taxon>
    </lineage>
</organism>
<accession>A0A8C7J773</accession>
<reference evidence="1" key="2">
    <citation type="submission" date="2025-09" db="UniProtKB">
        <authorList>
            <consortium name="Ensembl"/>
        </authorList>
    </citation>
    <scope>IDENTIFICATION</scope>
</reference>
<proteinExistence type="predicted"/>
<dbReference type="Proteomes" id="UP000694557">
    <property type="component" value="Unassembled WGS sequence"/>
</dbReference>
<dbReference type="Ensembl" id="ENSOKIT00005089563.1">
    <property type="protein sequence ID" value="ENSOKIP00005083870.1"/>
    <property type="gene ID" value="ENSOKIG00005036434.1"/>
</dbReference>
<protein>
    <submittedName>
        <fullName evidence="1">Uncharacterized protein</fullName>
    </submittedName>
</protein>
<dbReference type="AlphaFoldDB" id="A0A8C7J773"/>
<name>A0A8C7J773_ONCKI</name>
<dbReference type="GeneTree" id="ENSGT00990000204854"/>
<reference evidence="1" key="1">
    <citation type="submission" date="2025-08" db="UniProtKB">
        <authorList>
            <consortium name="Ensembl"/>
        </authorList>
    </citation>
    <scope>IDENTIFICATION</scope>
</reference>
<evidence type="ECO:0000313" key="2">
    <source>
        <dbReference type="Proteomes" id="UP000694557"/>
    </source>
</evidence>
<evidence type="ECO:0000313" key="1">
    <source>
        <dbReference type="Ensembl" id="ENSOKIP00005083870.1"/>
    </source>
</evidence>